<dbReference type="GO" id="GO:0006417">
    <property type="term" value="P:regulation of translation"/>
    <property type="evidence" value="ECO:0007669"/>
    <property type="project" value="UniProtKB-KW"/>
</dbReference>
<evidence type="ECO:0000256" key="4">
    <source>
        <dbReference type="ARBA" id="ARBA00022884"/>
    </source>
</evidence>
<keyword evidence="13" id="KW-0732">Signal</keyword>
<feature type="transmembrane region" description="Helical" evidence="12">
    <location>
        <begin position="109"/>
        <end position="128"/>
    </location>
</feature>
<dbReference type="Gene3D" id="3.30.760.10">
    <property type="entry name" value="RNA Cap, Translation Initiation Factor Eif4e"/>
    <property type="match status" value="1"/>
</dbReference>
<evidence type="ECO:0000256" key="1">
    <source>
        <dbReference type="ARBA" id="ARBA00009860"/>
    </source>
</evidence>
<dbReference type="InterPro" id="IPR019770">
    <property type="entry name" value="TIF_eIF_4E_CS"/>
</dbReference>
<keyword evidence="3" id="KW-0810">Translation regulation</keyword>
<feature type="region of interest" description="Disordered" evidence="11">
    <location>
        <begin position="155"/>
        <end position="174"/>
    </location>
</feature>
<dbReference type="EMBL" id="LHPG02000002">
    <property type="protein sequence ID" value="PRW60643.1"/>
    <property type="molecule type" value="Genomic_DNA"/>
</dbReference>
<evidence type="ECO:0000256" key="8">
    <source>
        <dbReference type="ARBA" id="ARBA00032656"/>
    </source>
</evidence>
<dbReference type="InterPro" id="IPR023398">
    <property type="entry name" value="TIF_eIF4e-like"/>
</dbReference>
<evidence type="ECO:0000256" key="9">
    <source>
        <dbReference type="ARBA" id="ARBA00041713"/>
    </source>
</evidence>
<evidence type="ECO:0000256" key="7">
    <source>
        <dbReference type="ARBA" id="ARBA00030245"/>
    </source>
</evidence>
<dbReference type="FunFam" id="3.30.760.10:FF:000003">
    <property type="entry name" value="Eukaryotic translation initiation factor 4E"/>
    <property type="match status" value="1"/>
</dbReference>
<dbReference type="Pfam" id="PF01652">
    <property type="entry name" value="IF4E"/>
    <property type="match status" value="1"/>
</dbReference>
<proteinExistence type="inferred from homology"/>
<feature type="chain" id="PRO_5015201989" description="eIF-4F 25 kDa subunit" evidence="13">
    <location>
        <begin position="28"/>
        <end position="352"/>
    </location>
</feature>
<dbReference type="AlphaFoldDB" id="A0A2P6U2U7"/>
<evidence type="ECO:0000256" key="10">
    <source>
        <dbReference type="RuleBase" id="RU004374"/>
    </source>
</evidence>
<evidence type="ECO:0000256" key="11">
    <source>
        <dbReference type="SAM" id="MobiDB-lite"/>
    </source>
</evidence>
<evidence type="ECO:0000256" key="13">
    <source>
        <dbReference type="SAM" id="SignalP"/>
    </source>
</evidence>
<feature type="compositionally biased region" description="Low complexity" evidence="11">
    <location>
        <begin position="155"/>
        <end position="168"/>
    </location>
</feature>
<dbReference type="PANTHER" id="PTHR11960">
    <property type="entry name" value="EUKARYOTIC TRANSLATION INITIATION FACTOR 4E RELATED"/>
    <property type="match status" value="1"/>
</dbReference>
<dbReference type="Pfam" id="PF03694">
    <property type="entry name" value="Erg28"/>
    <property type="match status" value="1"/>
</dbReference>
<evidence type="ECO:0000256" key="2">
    <source>
        <dbReference type="ARBA" id="ARBA00022540"/>
    </source>
</evidence>
<keyword evidence="2 10" id="KW-0396">Initiation factor</keyword>
<name>A0A2P6U2U7_CHLSO</name>
<keyword evidence="5 10" id="KW-0648">Protein biosynthesis</keyword>
<evidence type="ECO:0000313" key="15">
    <source>
        <dbReference type="Proteomes" id="UP000239899"/>
    </source>
</evidence>
<keyword evidence="12" id="KW-1133">Transmembrane helix</keyword>
<keyword evidence="12" id="KW-0812">Transmembrane</keyword>
<keyword evidence="15" id="KW-1185">Reference proteome</keyword>
<dbReference type="GO" id="GO:0016281">
    <property type="term" value="C:eukaryotic translation initiation factor 4F complex"/>
    <property type="evidence" value="ECO:0007669"/>
    <property type="project" value="TreeGrafter"/>
</dbReference>
<dbReference type="OrthoDB" id="590761at2759"/>
<dbReference type="InterPro" id="IPR005352">
    <property type="entry name" value="Erg28"/>
</dbReference>
<dbReference type="Proteomes" id="UP000239899">
    <property type="component" value="Unassembled WGS sequence"/>
</dbReference>
<comment type="caution">
    <text evidence="14">The sequence shown here is derived from an EMBL/GenBank/DDBJ whole genome shotgun (WGS) entry which is preliminary data.</text>
</comment>
<feature type="transmembrane region" description="Helical" evidence="12">
    <location>
        <begin position="74"/>
        <end position="97"/>
    </location>
</feature>
<dbReference type="PROSITE" id="PS00813">
    <property type="entry name" value="IF4E"/>
    <property type="match status" value="1"/>
</dbReference>
<keyword evidence="4 10" id="KW-0694">RNA-binding</keyword>
<comment type="similarity">
    <text evidence="1 10">Belongs to the eukaryotic initiation factor 4E family.</text>
</comment>
<dbReference type="GO" id="GO:0000340">
    <property type="term" value="F:RNA 7-methylguanosine cap binding"/>
    <property type="evidence" value="ECO:0007669"/>
    <property type="project" value="TreeGrafter"/>
</dbReference>
<protein>
    <recommendedName>
        <fullName evidence="8">eIF-4F 25 kDa subunit</fullName>
    </recommendedName>
    <alternativeName>
        <fullName evidence="9">eIF-4F p26 subunit</fullName>
    </alternativeName>
    <alternativeName>
        <fullName evidence="7">mRNA cap-binding protein</fullName>
    </alternativeName>
</protein>
<dbReference type="InterPro" id="IPR001040">
    <property type="entry name" value="TIF_eIF_4E"/>
</dbReference>
<accession>A0A2P6U2U7</accession>
<organism evidence="14 15">
    <name type="scientific">Chlorella sorokiniana</name>
    <name type="common">Freshwater green alga</name>
    <dbReference type="NCBI Taxonomy" id="3076"/>
    <lineage>
        <taxon>Eukaryota</taxon>
        <taxon>Viridiplantae</taxon>
        <taxon>Chlorophyta</taxon>
        <taxon>core chlorophytes</taxon>
        <taxon>Trebouxiophyceae</taxon>
        <taxon>Chlorellales</taxon>
        <taxon>Chlorellaceae</taxon>
        <taxon>Chlorella clade</taxon>
        <taxon>Chlorella</taxon>
    </lineage>
</organism>
<evidence type="ECO:0000256" key="3">
    <source>
        <dbReference type="ARBA" id="ARBA00022845"/>
    </source>
</evidence>
<gene>
    <name evidence="14" type="ORF">C2E21_1110</name>
</gene>
<feature type="transmembrane region" description="Helical" evidence="12">
    <location>
        <begin position="51"/>
        <end position="67"/>
    </location>
</feature>
<keyword evidence="12" id="KW-0472">Membrane</keyword>
<evidence type="ECO:0000256" key="6">
    <source>
        <dbReference type="ARBA" id="ARBA00023157"/>
    </source>
</evidence>
<reference evidence="14 15" key="1">
    <citation type="journal article" date="2018" name="Plant J.">
        <title>Genome sequences of Chlorella sorokiniana UTEX 1602 and Micractinium conductrix SAG 241.80: implications to maltose excretion by a green alga.</title>
        <authorList>
            <person name="Arriola M.B."/>
            <person name="Velmurugan N."/>
            <person name="Zhang Y."/>
            <person name="Plunkett M.H."/>
            <person name="Hondzo H."/>
            <person name="Barney B.M."/>
        </authorList>
    </citation>
    <scope>NUCLEOTIDE SEQUENCE [LARGE SCALE GENOMIC DNA]</scope>
    <source>
        <strain evidence="15">UTEX 1602</strain>
    </source>
</reference>
<feature type="signal peptide" evidence="13">
    <location>
        <begin position="1"/>
        <end position="27"/>
    </location>
</feature>
<dbReference type="SUPFAM" id="SSF55418">
    <property type="entry name" value="eIF4e-like"/>
    <property type="match status" value="1"/>
</dbReference>
<sequence length="352" mass="39263">MPSVTALRRWLVFVALLRLFSVGLGYAAPHRFQTNLYTKQPEGVTDLAGRIFATWTLTSCMLCLICARNPCVPAIYGATLGSFLIALLHFAMELMLFKTLGLATALQPMIVAGISSLWMGLGWNYYTFVAPRAEPTMSEDITHSPAAALAAAAMAGEEPAAQQPQQEGAEPDFSKKHPLETKWTLWFDNPNGKQKQATWGQTLRAVYTFDTVEDFWCLYNNIIPPSRLSPGSDLHLFREGIEPKWEDPRCEHGGKWTAMVPKGNKQLLDTMWLHGVLGSIGEQFDDGEEICGIVVNDRISVWTKTAANEALQTNVGRQLKEMLQIPDQAKIGFMAHSDAKRDDRRAKERYTV</sequence>
<dbReference type="GO" id="GO:0016020">
    <property type="term" value="C:membrane"/>
    <property type="evidence" value="ECO:0007669"/>
    <property type="project" value="InterPro"/>
</dbReference>
<evidence type="ECO:0000313" key="14">
    <source>
        <dbReference type="EMBL" id="PRW60643.1"/>
    </source>
</evidence>
<evidence type="ECO:0000256" key="12">
    <source>
        <dbReference type="SAM" id="Phobius"/>
    </source>
</evidence>
<dbReference type="STRING" id="3076.A0A2P6U2U7"/>
<dbReference type="GO" id="GO:0003743">
    <property type="term" value="F:translation initiation factor activity"/>
    <property type="evidence" value="ECO:0007669"/>
    <property type="project" value="UniProtKB-KW"/>
</dbReference>
<evidence type="ECO:0000256" key="5">
    <source>
        <dbReference type="ARBA" id="ARBA00022917"/>
    </source>
</evidence>
<keyword evidence="6" id="KW-1015">Disulfide bond</keyword>
<dbReference type="PANTHER" id="PTHR11960:SF8">
    <property type="entry name" value="EUKARYOTIC TRANSLATION INITIATION FACTOR 4E1-RELATED"/>
    <property type="match status" value="1"/>
</dbReference>